<protein>
    <submittedName>
        <fullName evidence="1">Uncharacterized protein</fullName>
    </submittedName>
</protein>
<proteinExistence type="predicted"/>
<sequence length="170" mass="18330">MTDRREDHQPASACAGEDGRDLEVGGGSICSWIGNCDEAGSRARFTGGCTPPFPRGAADGDGDVRWKEEELGGEEEKKAAYVFNTALTAPFFHCLIGRLEVIEVEVNSVRQRSGVLIKKRSCCLDSPSWLPPLVASTWTSFANKVLAGWCWATDGMRPASKKGMKGSICS</sequence>
<dbReference type="AlphaFoldDB" id="M7YRZ1"/>
<dbReference type="EMBL" id="KD238574">
    <property type="protein sequence ID" value="EMS49831.1"/>
    <property type="molecule type" value="Genomic_DNA"/>
</dbReference>
<gene>
    <name evidence="1" type="ORF">TRIUR3_26654</name>
</gene>
<accession>M7YRZ1</accession>
<dbReference type="STRING" id="4572.M7YRZ1"/>
<name>M7YRZ1_TRIUA</name>
<reference evidence="1" key="1">
    <citation type="journal article" date="2013" name="Nature">
        <title>Draft genome of the wheat A-genome progenitor Triticum urartu.</title>
        <authorList>
            <person name="Ling H.Q."/>
            <person name="Zhao S."/>
            <person name="Liu D."/>
            <person name="Wang J."/>
            <person name="Sun H."/>
            <person name="Zhang C."/>
            <person name="Fan H."/>
            <person name="Li D."/>
            <person name="Dong L."/>
            <person name="Tao Y."/>
            <person name="Gao C."/>
            <person name="Wu H."/>
            <person name="Li Y."/>
            <person name="Cui Y."/>
            <person name="Guo X."/>
            <person name="Zheng S."/>
            <person name="Wang B."/>
            <person name="Yu K."/>
            <person name="Liang Q."/>
            <person name="Yang W."/>
            <person name="Lou X."/>
            <person name="Chen J."/>
            <person name="Feng M."/>
            <person name="Jian J."/>
            <person name="Zhang X."/>
            <person name="Luo G."/>
            <person name="Jiang Y."/>
            <person name="Liu J."/>
            <person name="Wang Z."/>
            <person name="Sha Y."/>
            <person name="Zhang B."/>
            <person name="Wu H."/>
            <person name="Tang D."/>
            <person name="Shen Q."/>
            <person name="Xue P."/>
            <person name="Zou S."/>
            <person name="Wang X."/>
            <person name="Liu X."/>
            <person name="Wang F."/>
            <person name="Yang Y."/>
            <person name="An X."/>
            <person name="Dong Z."/>
            <person name="Zhang K."/>
            <person name="Zhang X."/>
            <person name="Luo M.C."/>
            <person name="Dvorak J."/>
            <person name="Tong Y."/>
            <person name="Wang J."/>
            <person name="Yang H."/>
            <person name="Li Z."/>
            <person name="Wang D."/>
            <person name="Zhang A."/>
            <person name="Wang J."/>
        </authorList>
    </citation>
    <scope>NUCLEOTIDE SEQUENCE</scope>
</reference>
<organism evidence="1">
    <name type="scientific">Triticum urartu</name>
    <name type="common">Red wild einkorn</name>
    <name type="synonym">Crithodium urartu</name>
    <dbReference type="NCBI Taxonomy" id="4572"/>
    <lineage>
        <taxon>Eukaryota</taxon>
        <taxon>Viridiplantae</taxon>
        <taxon>Streptophyta</taxon>
        <taxon>Embryophyta</taxon>
        <taxon>Tracheophyta</taxon>
        <taxon>Spermatophyta</taxon>
        <taxon>Magnoliopsida</taxon>
        <taxon>Liliopsida</taxon>
        <taxon>Poales</taxon>
        <taxon>Poaceae</taxon>
        <taxon>BOP clade</taxon>
        <taxon>Pooideae</taxon>
        <taxon>Triticodae</taxon>
        <taxon>Triticeae</taxon>
        <taxon>Triticinae</taxon>
        <taxon>Triticum</taxon>
    </lineage>
</organism>
<evidence type="ECO:0000313" key="1">
    <source>
        <dbReference type="EMBL" id="EMS49831.1"/>
    </source>
</evidence>